<dbReference type="AlphaFoldDB" id="A0A318SJ88"/>
<accession>A0A318SJ88</accession>
<gene>
    <name evidence="1" type="ORF">DFQ15_11614</name>
</gene>
<organism evidence="1 2">
    <name type="scientific">Xylophilus ampelinus</name>
    <dbReference type="NCBI Taxonomy" id="54067"/>
    <lineage>
        <taxon>Bacteria</taxon>
        <taxon>Pseudomonadati</taxon>
        <taxon>Pseudomonadota</taxon>
        <taxon>Betaproteobacteria</taxon>
        <taxon>Burkholderiales</taxon>
        <taxon>Xylophilus</taxon>
    </lineage>
</organism>
<proteinExistence type="predicted"/>
<dbReference type="Proteomes" id="UP000247540">
    <property type="component" value="Unassembled WGS sequence"/>
</dbReference>
<name>A0A318SJ88_9BURK</name>
<dbReference type="EMBL" id="QJTC01000016">
    <property type="protein sequence ID" value="PYE76054.1"/>
    <property type="molecule type" value="Genomic_DNA"/>
</dbReference>
<reference evidence="1 2" key="1">
    <citation type="submission" date="2018-06" db="EMBL/GenBank/DDBJ databases">
        <title>Genomic Encyclopedia of Type Strains, Phase III (KMG-III): the genomes of soil and plant-associated and newly described type strains.</title>
        <authorList>
            <person name="Whitman W."/>
        </authorList>
    </citation>
    <scope>NUCLEOTIDE SEQUENCE [LARGE SCALE GENOMIC DNA]</scope>
    <source>
        <strain evidence="1 2">CECT 7646</strain>
    </source>
</reference>
<evidence type="ECO:0008006" key="3">
    <source>
        <dbReference type="Google" id="ProtNLM"/>
    </source>
</evidence>
<sequence length="76" mass="8305">MPIAADALRQKGFGVLFPEIADARAFAEVAATPDTIDTPVPALAVPGHGTMFQHSFFGFWLVTILSNPCQLQQEWF</sequence>
<evidence type="ECO:0000313" key="2">
    <source>
        <dbReference type="Proteomes" id="UP000247540"/>
    </source>
</evidence>
<dbReference type="OrthoDB" id="2971563at2"/>
<evidence type="ECO:0000313" key="1">
    <source>
        <dbReference type="EMBL" id="PYE76054.1"/>
    </source>
</evidence>
<comment type="caution">
    <text evidence="1">The sequence shown here is derived from an EMBL/GenBank/DDBJ whole genome shotgun (WGS) entry which is preliminary data.</text>
</comment>
<protein>
    <recommendedName>
        <fullName evidence="3">Metallo-beta-lactamase superfamily protein</fullName>
    </recommendedName>
</protein>
<keyword evidence="2" id="KW-1185">Reference proteome</keyword>